<evidence type="ECO:0008006" key="4">
    <source>
        <dbReference type="Google" id="ProtNLM"/>
    </source>
</evidence>
<dbReference type="Proteomes" id="UP000598996">
    <property type="component" value="Unassembled WGS sequence"/>
</dbReference>
<feature type="transmembrane region" description="Helical" evidence="1">
    <location>
        <begin position="108"/>
        <end position="131"/>
    </location>
</feature>
<dbReference type="EMBL" id="JAENHO010000001">
    <property type="protein sequence ID" value="MBL7253008.1"/>
    <property type="molecule type" value="Genomic_DNA"/>
</dbReference>
<protein>
    <recommendedName>
        <fullName evidence="4">DUF2207 domain-containing protein</fullName>
    </recommendedName>
</protein>
<evidence type="ECO:0000256" key="1">
    <source>
        <dbReference type="SAM" id="Phobius"/>
    </source>
</evidence>
<evidence type="ECO:0000313" key="2">
    <source>
        <dbReference type="EMBL" id="MBL7253008.1"/>
    </source>
</evidence>
<sequence length="318" mass="34574">MTVTFESWELPARIALSDQGVRYHEATPIIENVKDHCARTGESPYEAFGEPRDFAVRAAADVPAELRDPVDREGMTPGDYLGGQLLVVTGVVIPVVLLFAAIDRTWTFPATAAGLTGSVLLLVTFFWAGAVPKAVRASGRPHLVKFAWAAAALLVLGTATAFTTLPREHLFDLPVLAVAGVAAVAVALQLRGPSPRRRRTPEPKGDYFERLHGLLIGRYDLTPERAAELTREARARGGDLGPVEEYARRVQEGEPVRKDPFWRTRPAQIIGILVGISLAVRAFLGWQADGVWWAAYLIALPGALGGLWFLIQALRGKS</sequence>
<organism evidence="2 3">
    <name type="scientific">Paractinoplanes lichenicola</name>
    <dbReference type="NCBI Taxonomy" id="2802976"/>
    <lineage>
        <taxon>Bacteria</taxon>
        <taxon>Bacillati</taxon>
        <taxon>Actinomycetota</taxon>
        <taxon>Actinomycetes</taxon>
        <taxon>Micromonosporales</taxon>
        <taxon>Micromonosporaceae</taxon>
        <taxon>Paractinoplanes</taxon>
    </lineage>
</organism>
<name>A0ABS1VEA2_9ACTN</name>
<feature type="transmembrane region" description="Helical" evidence="1">
    <location>
        <begin position="143"/>
        <end position="165"/>
    </location>
</feature>
<comment type="caution">
    <text evidence="2">The sequence shown here is derived from an EMBL/GenBank/DDBJ whole genome shotgun (WGS) entry which is preliminary data.</text>
</comment>
<accession>A0ABS1VEA2</accession>
<dbReference type="RefSeq" id="WP_202989351.1">
    <property type="nucleotide sequence ID" value="NZ_JAENHO010000001.1"/>
</dbReference>
<feature type="transmembrane region" description="Helical" evidence="1">
    <location>
        <begin position="171"/>
        <end position="190"/>
    </location>
</feature>
<reference evidence="2 3" key="1">
    <citation type="submission" date="2021-01" db="EMBL/GenBank/DDBJ databases">
        <title>Actinoplanes sp. nov. LDG1-01 isolated from lichen.</title>
        <authorList>
            <person name="Saeng-In P."/>
            <person name="Phongsopitanun W."/>
            <person name="Kanchanasin P."/>
            <person name="Yuki M."/>
            <person name="Kudo T."/>
            <person name="Ohkuma M."/>
            <person name="Tanasupawat S."/>
        </authorList>
    </citation>
    <scope>NUCLEOTIDE SEQUENCE [LARGE SCALE GENOMIC DNA]</scope>
    <source>
        <strain evidence="2 3">LDG1-01</strain>
    </source>
</reference>
<proteinExistence type="predicted"/>
<gene>
    <name evidence="2" type="ORF">JKJ07_01650</name>
</gene>
<keyword evidence="1" id="KW-0812">Transmembrane</keyword>
<keyword evidence="3" id="KW-1185">Reference proteome</keyword>
<feature type="transmembrane region" description="Helical" evidence="1">
    <location>
        <begin position="80"/>
        <end position="102"/>
    </location>
</feature>
<feature type="transmembrane region" description="Helical" evidence="1">
    <location>
        <begin position="290"/>
        <end position="311"/>
    </location>
</feature>
<feature type="transmembrane region" description="Helical" evidence="1">
    <location>
        <begin position="267"/>
        <end position="284"/>
    </location>
</feature>
<evidence type="ECO:0000313" key="3">
    <source>
        <dbReference type="Proteomes" id="UP000598996"/>
    </source>
</evidence>
<keyword evidence="1" id="KW-1133">Transmembrane helix</keyword>
<keyword evidence="1" id="KW-0472">Membrane</keyword>